<dbReference type="Proteomes" id="UP001499959">
    <property type="component" value="Unassembled WGS sequence"/>
</dbReference>
<evidence type="ECO:0000313" key="5">
    <source>
        <dbReference type="EMBL" id="GAA4806722.1"/>
    </source>
</evidence>
<evidence type="ECO:0000256" key="1">
    <source>
        <dbReference type="ARBA" id="ARBA00022737"/>
    </source>
</evidence>
<keyword evidence="6" id="KW-1185">Reference proteome</keyword>
<dbReference type="PRINTS" id="PR00394">
    <property type="entry name" value="RHSPROTEIN"/>
</dbReference>
<gene>
    <name evidence="5" type="ORF">GCM10023307_36740</name>
</gene>
<dbReference type="InterPro" id="IPR045351">
    <property type="entry name" value="DUF6531"/>
</dbReference>
<evidence type="ECO:0000256" key="2">
    <source>
        <dbReference type="SAM" id="MobiDB-lite"/>
    </source>
</evidence>
<dbReference type="InterPro" id="IPR056823">
    <property type="entry name" value="TEN-like_YD-shell"/>
</dbReference>
<evidence type="ECO:0000259" key="4">
    <source>
        <dbReference type="Pfam" id="PF25023"/>
    </source>
</evidence>
<dbReference type="PANTHER" id="PTHR32305">
    <property type="match status" value="1"/>
</dbReference>
<dbReference type="NCBIfam" id="TIGR01643">
    <property type="entry name" value="YD_repeat_2x"/>
    <property type="match status" value="2"/>
</dbReference>
<proteinExistence type="predicted"/>
<dbReference type="InterPro" id="IPR006530">
    <property type="entry name" value="YD"/>
</dbReference>
<organism evidence="5 6">
    <name type="scientific">Lysobacter hankyongensis</name>
    <dbReference type="NCBI Taxonomy" id="1176535"/>
    <lineage>
        <taxon>Bacteria</taxon>
        <taxon>Pseudomonadati</taxon>
        <taxon>Pseudomonadota</taxon>
        <taxon>Gammaproteobacteria</taxon>
        <taxon>Lysobacterales</taxon>
        <taxon>Lysobacteraceae</taxon>
        <taxon>Lysobacter</taxon>
    </lineage>
</organism>
<feature type="domain" description="Teneurin-like YD-shell" evidence="4">
    <location>
        <begin position="1163"/>
        <end position="1430"/>
    </location>
</feature>
<reference evidence="6" key="1">
    <citation type="journal article" date="2019" name="Int. J. Syst. Evol. Microbiol.">
        <title>The Global Catalogue of Microorganisms (GCM) 10K type strain sequencing project: providing services to taxonomists for standard genome sequencing and annotation.</title>
        <authorList>
            <consortium name="The Broad Institute Genomics Platform"/>
            <consortium name="The Broad Institute Genome Sequencing Center for Infectious Disease"/>
            <person name="Wu L."/>
            <person name="Ma J."/>
        </authorList>
    </citation>
    <scope>NUCLEOTIDE SEQUENCE [LARGE SCALE GENOMIC DNA]</scope>
    <source>
        <strain evidence="6">JCM 18204</strain>
    </source>
</reference>
<dbReference type="EMBL" id="BAABJE010000030">
    <property type="protein sequence ID" value="GAA4806722.1"/>
    <property type="molecule type" value="Genomic_DNA"/>
</dbReference>
<dbReference type="NCBIfam" id="TIGR03696">
    <property type="entry name" value="Rhs_assc_core"/>
    <property type="match status" value="1"/>
</dbReference>
<comment type="caution">
    <text evidence="5">The sequence shown here is derived from an EMBL/GenBank/DDBJ whole genome shotgun (WGS) entry which is preliminary data.</text>
</comment>
<name>A0ABP9C8R1_9GAMM</name>
<dbReference type="Pfam" id="PF05593">
    <property type="entry name" value="RHS_repeat"/>
    <property type="match status" value="2"/>
</dbReference>
<dbReference type="InterPro" id="IPR050708">
    <property type="entry name" value="T6SS_VgrG/RHS"/>
</dbReference>
<dbReference type="InterPro" id="IPR022385">
    <property type="entry name" value="Rhs_assc_core"/>
</dbReference>
<evidence type="ECO:0000259" key="3">
    <source>
        <dbReference type="Pfam" id="PF20148"/>
    </source>
</evidence>
<dbReference type="PANTHER" id="PTHR32305:SF15">
    <property type="entry name" value="PROTEIN RHSA-RELATED"/>
    <property type="match status" value="1"/>
</dbReference>
<keyword evidence="1" id="KW-0677">Repeat</keyword>
<dbReference type="Gene3D" id="2.180.10.10">
    <property type="entry name" value="RHS repeat-associated core"/>
    <property type="match status" value="3"/>
</dbReference>
<dbReference type="Pfam" id="PF25023">
    <property type="entry name" value="TEN_YD-shell"/>
    <property type="match status" value="1"/>
</dbReference>
<accession>A0ABP9C8R1</accession>
<feature type="domain" description="DUF6531" evidence="3">
    <location>
        <begin position="282"/>
        <end position="333"/>
    </location>
</feature>
<protein>
    <submittedName>
        <fullName evidence="5">RHS repeat-associated core domain-containing protein</fullName>
    </submittedName>
</protein>
<dbReference type="Pfam" id="PF20148">
    <property type="entry name" value="DUF6531"/>
    <property type="match status" value="1"/>
</dbReference>
<feature type="region of interest" description="Disordered" evidence="2">
    <location>
        <begin position="1"/>
        <end position="20"/>
    </location>
</feature>
<dbReference type="InterPro" id="IPR031325">
    <property type="entry name" value="RHS_repeat"/>
</dbReference>
<sequence length="1610" mass="174224">MTVDHSPIHPAEGSLPNPERPAWRSLRPSLAILALLLIGLGAPAQVVPPTPTPSFCYGSDCRDTLDKAEQVMRAASGNASVANLLEQAETNLFADAGTAEFVFRVKDQPGTLYAPSYLVAGGAGGNLISGGHGCTRSDDPNLSNSWCADEDELVGRAVDKYRALYPACTFSAATPVTERVLPYAAVAGRESPIPAQYGIVEYGRRQYRTDYTCESGSGSYLFEIRQEASFVCSASYTRLSDAVAKDGVGDLSLPTLCKYTGPSRRITGPIQQCGSCAGSPSPIHPATGEKQRHESDFAFAGTTFTRHYRSLRQFRNNQKFAVAWAHTWSDRILGAGSSTTPYAHINDAGDFEGYTLVAGNRYRGQSSVDRVLERVNAGGIGWRLRFPGGETREFDLSGFLIAVRHPDDPRNDVTIAWVDQSISTVTDAQGRQLRFFYANHVLQRIVLPDGTEYLYGHDADRNLTSVLNPDWSMRFYHYNEAGLVGAPEQRHALTGITDEYSQRIGSFSYDVRGRVTESRMLGTPNESTQVSYPNEDAATVQTASNGSDSYVIQPGTYRRILSMADSVGSRSFVYDTSGRLESKTDARGTITRYEYTGAYRTATIEAFGTPEQRRTEIDRDPVSGRILERRVLDAVGALQAKTVWTYNARHQPTTSTRIDPATLASRAVSFTYCEPADVTAGLCPMVGLLTAVNGPRADVSDVTTYTYRMADEATCATAPTTCPYRRGDLWKTTNALGQSVEIAKADGAGRTKSVVDATGTTTDIEYNTRGWASARKVRGTNAGSESDDRIDRFWYYPFGAIKRVLQSDGMEATFAYDTAHRLTTVGDNRGNAIHYTLNGAGDRIGEQVLDGSGAIRRSLSRTYDDLGRLQTQLDAYGRTTAFEYDDEGLPTATTDPLLRRAENTFDALGRLKSSLEDVGGIAAQTQLQYDALDRTTRVTDPKGLETVYTYNGFGDVVQLQSPDTGTATSGYDAAGNRIAGADARGVAMATQYDALNRPVAVGYPGADEDVILEYDAPTADCAADETFLTGRLARMSDGSGSTSYCWNRFGDLVRKVQRTGGQTLILRWTVLANGRLTAMTYPDGTVVDYVRDSLGRTTGIGVTPTGGARQTLLGSALYHPFGPVAQWTYGNTRVMTRTLNQNGQPGIVQDTAVGGLSVGYEFDEVGNLKTLRNGDQTDPPLRRYGYDALNRLTDSREGSTNAVLQAYAYDATGNRTGRTLGSATEASAYITTNHRLQSVASIARGYDDSGNTTSIGGTAKTFEYNQVGRLSVVKVGGTQTAGYLYNGGGERVRRIAGGQTTLTLYGDAGQWLGDYDAPGQPLQQAIWFNDLPVGLLTGTGANLKLHYIEADALGTPRVVIDPTRNVAVWLWGLDGEAFGDSAPDQDPDNDGIAFVLDMRFPGQRYDAASGLNYNYFRDYDPATGRYAQSDPIGLAGGVSTYGYVGGNSLTRIDLLGLEDSLTDKFNAALAAGNLTEAITIAQAGATPVAAALATKGQQIHNVVGGYLRRFPINSNQCEKAAKAIHDIFRYNGLAPQYLRIANAPGFRFVYLSERYTAPQHFAVRLGDRVFDATTGPSGILYSEYVIRLNALNLGPGSYLIQTIDDIGGYL</sequence>
<evidence type="ECO:0000313" key="6">
    <source>
        <dbReference type="Proteomes" id="UP001499959"/>
    </source>
</evidence>